<dbReference type="InterPro" id="IPR029030">
    <property type="entry name" value="Caspase-like_dom_sf"/>
</dbReference>
<dbReference type="PROSITE" id="PS50208">
    <property type="entry name" value="CASPASE_P20"/>
    <property type="match status" value="1"/>
</dbReference>
<accession>A0A8C0G340</accession>
<dbReference type="InterPro" id="IPR002398">
    <property type="entry name" value="Pept_C14"/>
</dbReference>
<dbReference type="OMA" id="ARECPIS"/>
<name>A0A8C0G340_CHEAB</name>
<dbReference type="InterPro" id="IPR015917">
    <property type="entry name" value="Pept_C14A"/>
</dbReference>
<dbReference type="GO" id="GO:0043525">
    <property type="term" value="P:positive regulation of neuron apoptotic process"/>
    <property type="evidence" value="ECO:0007669"/>
    <property type="project" value="TreeGrafter"/>
</dbReference>
<dbReference type="GO" id="GO:0005829">
    <property type="term" value="C:cytosol"/>
    <property type="evidence" value="ECO:0007669"/>
    <property type="project" value="TreeGrafter"/>
</dbReference>
<reference evidence="5" key="1">
    <citation type="submission" date="2025-08" db="UniProtKB">
        <authorList>
            <consortium name="Ensembl"/>
        </authorList>
    </citation>
    <scope>IDENTIFICATION</scope>
</reference>
<feature type="domain" description="Caspase family p10" evidence="3">
    <location>
        <begin position="146"/>
        <end position="170"/>
    </location>
</feature>
<dbReference type="Gene3D" id="3.40.50.1460">
    <property type="match status" value="1"/>
</dbReference>
<dbReference type="PANTHER" id="PTHR10454">
    <property type="entry name" value="CASPASE"/>
    <property type="match status" value="1"/>
</dbReference>
<evidence type="ECO:0000256" key="1">
    <source>
        <dbReference type="ARBA" id="ARBA00010134"/>
    </source>
</evidence>
<dbReference type="SUPFAM" id="SSF52129">
    <property type="entry name" value="Caspase-like"/>
    <property type="match status" value="1"/>
</dbReference>
<comment type="similarity">
    <text evidence="1 2">Belongs to the peptidase C14A family.</text>
</comment>
<evidence type="ECO:0000259" key="3">
    <source>
        <dbReference type="PROSITE" id="PS50207"/>
    </source>
</evidence>
<proteinExistence type="inferred from homology"/>
<dbReference type="InterPro" id="IPR033139">
    <property type="entry name" value="Caspase_cys_AS"/>
</dbReference>
<dbReference type="PROSITE" id="PS50207">
    <property type="entry name" value="CASPASE_P10"/>
    <property type="match status" value="1"/>
</dbReference>
<dbReference type="Ensembl" id="ENSCABT00000001463.1">
    <property type="protein sequence ID" value="ENSCABP00000001356.1"/>
    <property type="gene ID" value="ENSCABG00000001117.1"/>
</dbReference>
<evidence type="ECO:0000256" key="2">
    <source>
        <dbReference type="RuleBase" id="RU003971"/>
    </source>
</evidence>
<dbReference type="InterPro" id="IPR001309">
    <property type="entry name" value="Pept_C14_p20"/>
</dbReference>
<dbReference type="GO" id="GO:0004197">
    <property type="term" value="F:cysteine-type endopeptidase activity"/>
    <property type="evidence" value="ECO:0007669"/>
    <property type="project" value="InterPro"/>
</dbReference>
<dbReference type="PANTHER" id="PTHR10454:SF131">
    <property type="entry name" value="CASPASE-14"/>
    <property type="match status" value="1"/>
</dbReference>
<dbReference type="Proteomes" id="UP000694404">
    <property type="component" value="Unplaced"/>
</dbReference>
<dbReference type="InterPro" id="IPR002138">
    <property type="entry name" value="Pept_C14_p10"/>
</dbReference>
<evidence type="ECO:0008006" key="7">
    <source>
        <dbReference type="Google" id="ProtNLM"/>
    </source>
</evidence>
<dbReference type="PRINTS" id="PR00376">
    <property type="entry name" value="IL1BCENZYME"/>
</dbReference>
<dbReference type="Pfam" id="PF00656">
    <property type="entry name" value="Peptidase_C14"/>
    <property type="match status" value="1"/>
</dbReference>
<evidence type="ECO:0000313" key="6">
    <source>
        <dbReference type="Proteomes" id="UP000694404"/>
    </source>
</evidence>
<sequence>ISSPREIRYTRAWLALTFCMLKDRPGAEKDIEALEKMYKALQFENTLIKDPAAQDFQEVLVTFRDDLDARECPISCCFIVLMVHGSTGLVKGAEGRHMKLEKLFTEMTNETCRALRGKPKVFIIQACRGSERGSVLLMKFSGSPSGYVTYRSKEHGSWLIQTVAEIFSKFPGFEIHQLLIKVNDTSVSNGLPSRRAPVKGNKWDVHV</sequence>
<dbReference type="GeneTree" id="ENSGT00940000162117"/>
<keyword evidence="6" id="KW-1185">Reference proteome</keyword>
<evidence type="ECO:0000259" key="4">
    <source>
        <dbReference type="PROSITE" id="PS50208"/>
    </source>
</evidence>
<reference evidence="5" key="2">
    <citation type="submission" date="2025-09" db="UniProtKB">
        <authorList>
            <consortium name="Ensembl"/>
        </authorList>
    </citation>
    <scope>IDENTIFICATION</scope>
</reference>
<protein>
    <recommendedName>
        <fullName evidence="7">Caspase-14</fullName>
    </recommendedName>
</protein>
<dbReference type="AlphaFoldDB" id="A0A8C0G340"/>
<dbReference type="SMART" id="SM00115">
    <property type="entry name" value="CASc"/>
    <property type="match status" value="1"/>
</dbReference>
<organism evidence="5 6">
    <name type="scientific">Chelonoidis abingdonii</name>
    <name type="common">Abingdon island giant tortoise</name>
    <name type="synonym">Testudo abingdonii</name>
    <dbReference type="NCBI Taxonomy" id="106734"/>
    <lineage>
        <taxon>Eukaryota</taxon>
        <taxon>Metazoa</taxon>
        <taxon>Chordata</taxon>
        <taxon>Craniata</taxon>
        <taxon>Vertebrata</taxon>
        <taxon>Euteleostomi</taxon>
        <taxon>Archelosauria</taxon>
        <taxon>Testudinata</taxon>
        <taxon>Testudines</taxon>
        <taxon>Cryptodira</taxon>
        <taxon>Durocryptodira</taxon>
        <taxon>Testudinoidea</taxon>
        <taxon>Testudinidae</taxon>
        <taxon>Chelonoidis</taxon>
    </lineage>
</organism>
<dbReference type="PROSITE" id="PS01122">
    <property type="entry name" value="CASPASE_CYS"/>
    <property type="match status" value="1"/>
</dbReference>
<dbReference type="InterPro" id="IPR011600">
    <property type="entry name" value="Pept_C14_caspase"/>
</dbReference>
<dbReference type="GO" id="GO:0006508">
    <property type="term" value="P:proteolysis"/>
    <property type="evidence" value="ECO:0007669"/>
    <property type="project" value="InterPro"/>
</dbReference>
<feature type="domain" description="Caspase family p20" evidence="4">
    <location>
        <begin position="18"/>
        <end position="131"/>
    </location>
</feature>
<evidence type="ECO:0000313" key="5">
    <source>
        <dbReference type="Ensembl" id="ENSCABP00000001356.1"/>
    </source>
</evidence>